<dbReference type="EMBL" id="QTKU01000010">
    <property type="protein sequence ID" value="MBS8262796.1"/>
    <property type="molecule type" value="Genomic_DNA"/>
</dbReference>
<keyword evidence="2" id="KW-1133">Transmembrane helix</keyword>
<keyword evidence="1" id="KW-0175">Coiled coil</keyword>
<evidence type="ECO:0000313" key="4">
    <source>
        <dbReference type="Proteomes" id="UP000705379"/>
    </source>
</evidence>
<evidence type="ECO:0000256" key="2">
    <source>
        <dbReference type="SAM" id="Phobius"/>
    </source>
</evidence>
<reference evidence="3" key="1">
    <citation type="submission" date="2018-08" db="EMBL/GenBank/DDBJ databases">
        <authorList>
            <person name="Jin W."/>
            <person name="Wang H."/>
            <person name="Yang Y."/>
            <person name="Li M."/>
            <person name="Liu J."/>
        </authorList>
    </citation>
    <scope>NUCLEOTIDE SEQUENCE</scope>
    <source>
        <strain evidence="3">AESS21</strain>
    </source>
</reference>
<proteinExistence type="predicted"/>
<sequence length="448" mass="50320">MSKVKEAYPKPEENVATIATKPAKVKQAELVDVAKMNSRKAESKAISARLKKSGLDPQRMLDFAKVHHSWRYSKNLRHFLIIASFIVFVALPSALISFYMIFIASDQYHSSASFAVRSSNSSSPMDLLGVVMQTGAEGTVSNSYILHDYLKSQSFFEEISREFDFQNIYANPEWDWYFRMGTDFSVERQLDYWRTRIDTKFDQVSGIIVVEVIAFLPQDAQKLMKFIVEKSEMLINGLSKKAESEAVSAAQKSVAAAEVRLRTVRHDILEYREISQELSPEDDAKLAYQVIGDLEAAVTEKEATFRALHAHLDENSTRMNMLNNEIGALKAQLEVERQRLGGGSQQSSVGATNGAGNRTLSYRIGNYSDLVLEQEFAEQYYTTALAGLEKARAEAASKKLYLATFVSPTLSQEAQFPSRKMISLSALLLLLGIWSVGILTYYNLSDRN</sequence>
<gene>
    <name evidence="3" type="ORF">DYI23_21440</name>
</gene>
<protein>
    <submittedName>
        <fullName evidence="3">RkpR, polysaccharide export protein</fullName>
    </submittedName>
</protein>
<dbReference type="PANTHER" id="PTHR32309">
    <property type="entry name" value="TYROSINE-PROTEIN KINASE"/>
    <property type="match status" value="1"/>
</dbReference>
<feature type="transmembrane region" description="Helical" evidence="2">
    <location>
        <begin position="421"/>
        <end position="444"/>
    </location>
</feature>
<comment type="caution">
    <text evidence="3">The sequence shown here is derived from an EMBL/GenBank/DDBJ whole genome shotgun (WGS) entry which is preliminary data.</text>
</comment>
<keyword evidence="2" id="KW-0472">Membrane</keyword>
<dbReference type="GO" id="GO:0004713">
    <property type="term" value="F:protein tyrosine kinase activity"/>
    <property type="evidence" value="ECO:0007669"/>
    <property type="project" value="TreeGrafter"/>
</dbReference>
<dbReference type="GO" id="GO:0005886">
    <property type="term" value="C:plasma membrane"/>
    <property type="evidence" value="ECO:0007669"/>
    <property type="project" value="TreeGrafter"/>
</dbReference>
<keyword evidence="2" id="KW-0812">Transmembrane</keyword>
<feature type="transmembrane region" description="Helical" evidence="2">
    <location>
        <begin position="79"/>
        <end position="102"/>
    </location>
</feature>
<accession>A0A944CGA4</accession>
<dbReference type="InterPro" id="IPR050445">
    <property type="entry name" value="Bact_polysacc_biosynth/exp"/>
</dbReference>
<dbReference type="PANTHER" id="PTHR32309:SF13">
    <property type="entry name" value="FERRIC ENTEROBACTIN TRANSPORT PROTEIN FEPE"/>
    <property type="match status" value="1"/>
</dbReference>
<dbReference type="Proteomes" id="UP000705379">
    <property type="component" value="Unassembled WGS sequence"/>
</dbReference>
<evidence type="ECO:0000256" key="1">
    <source>
        <dbReference type="SAM" id="Coils"/>
    </source>
</evidence>
<evidence type="ECO:0000313" key="3">
    <source>
        <dbReference type="EMBL" id="MBS8262796.1"/>
    </source>
</evidence>
<dbReference type="AlphaFoldDB" id="A0A944CGA4"/>
<name>A0A944CGA4_9HYPH</name>
<feature type="coiled-coil region" evidence="1">
    <location>
        <begin position="312"/>
        <end position="339"/>
    </location>
</feature>
<reference evidence="3" key="2">
    <citation type="journal article" date="2021" name="Microorganisms">
        <title>Bacterial Dimethylsulfoniopropionate Biosynthesis in the East China Sea.</title>
        <authorList>
            <person name="Liu J."/>
            <person name="Zhang Y."/>
            <person name="Liu J."/>
            <person name="Zhong H."/>
            <person name="Williams B.T."/>
            <person name="Zheng Y."/>
            <person name="Curson A.R.J."/>
            <person name="Sun C."/>
            <person name="Sun H."/>
            <person name="Song D."/>
            <person name="Wagner Mackenzie B."/>
            <person name="Bermejo Martinez A."/>
            <person name="Todd J.D."/>
            <person name="Zhang X.H."/>
        </authorList>
    </citation>
    <scope>NUCLEOTIDE SEQUENCE</scope>
    <source>
        <strain evidence="3">AESS21</strain>
    </source>
</reference>
<organism evidence="3 4">
    <name type="scientific">Roseibium polysiphoniae</name>
    <dbReference type="NCBI Taxonomy" id="2571221"/>
    <lineage>
        <taxon>Bacteria</taxon>
        <taxon>Pseudomonadati</taxon>
        <taxon>Pseudomonadota</taxon>
        <taxon>Alphaproteobacteria</taxon>
        <taxon>Hyphomicrobiales</taxon>
        <taxon>Stappiaceae</taxon>
        <taxon>Roseibium</taxon>
    </lineage>
</organism>